<sequence>RISKRKIAKVRGKDEKLVRIEIQLAEGFIDGCLSMLDLTLDMDV</sequence>
<dbReference type="GO" id="GO:0060567">
    <property type="term" value="P:negative regulation of termination of DNA-templated transcription"/>
    <property type="evidence" value="ECO:0007669"/>
    <property type="project" value="InterPro"/>
</dbReference>
<dbReference type="EMBL" id="AALARJ010000004">
    <property type="protein sequence ID" value="ECX7012662.1"/>
    <property type="molecule type" value="Genomic_DNA"/>
</dbReference>
<protein>
    <submittedName>
        <fullName evidence="5">Antitermination protein Q</fullName>
    </submittedName>
</protein>
<organism evidence="5">
    <name type="scientific">Salmonella typhimurium</name>
    <dbReference type="NCBI Taxonomy" id="90371"/>
    <lineage>
        <taxon>Bacteria</taxon>
        <taxon>Pseudomonadati</taxon>
        <taxon>Pseudomonadota</taxon>
        <taxon>Gammaproteobacteria</taxon>
        <taxon>Enterobacterales</taxon>
        <taxon>Enterobacteriaceae</taxon>
        <taxon>Salmonella</taxon>
    </lineage>
</organism>
<proteinExistence type="inferred from homology"/>
<name>A0A619JFI9_SALTM</name>
<dbReference type="InterPro" id="IPR010534">
    <property type="entry name" value="Phage_933W_GpQ"/>
</dbReference>
<reference evidence="5" key="1">
    <citation type="submission" date="2018-08" db="EMBL/GenBank/DDBJ databases">
        <authorList>
            <consortium name="PulseNet: The National Subtyping Network for Foodborne Disease Surveillance"/>
            <person name="Tarr C.L."/>
            <person name="Trees E."/>
            <person name="Katz L.S."/>
            <person name="Carleton-Romer H.A."/>
            <person name="Stroika S."/>
            <person name="Kucerova Z."/>
            <person name="Roache K.F."/>
            <person name="Sabol A.L."/>
            <person name="Besser J."/>
            <person name="Gerner-Smidt P."/>
        </authorList>
    </citation>
    <scope>NUCLEOTIDE SEQUENCE</scope>
    <source>
        <strain evidence="5">PNUSAS001079</strain>
    </source>
</reference>
<evidence type="ECO:0000256" key="2">
    <source>
        <dbReference type="ARBA" id="ARBA00023015"/>
    </source>
</evidence>
<comment type="caution">
    <text evidence="5">The sequence shown here is derived from an EMBL/GenBank/DDBJ whole genome shotgun (WGS) entry which is preliminary data.</text>
</comment>
<dbReference type="Pfam" id="PF06530">
    <property type="entry name" value="Phage_antitermQ"/>
    <property type="match status" value="1"/>
</dbReference>
<evidence type="ECO:0000256" key="1">
    <source>
        <dbReference type="ARBA" id="ARBA00010234"/>
    </source>
</evidence>
<evidence type="ECO:0000313" key="5">
    <source>
        <dbReference type="EMBL" id="ECX7012662.1"/>
    </source>
</evidence>
<comment type="similarity">
    <text evidence="1">Belongs to the phage antitermination Q type 1 family.</text>
</comment>
<accession>A0A619JFI9</accession>
<feature type="non-terminal residue" evidence="5">
    <location>
        <position position="1"/>
    </location>
</feature>
<keyword evidence="3" id="KW-0238">DNA-binding</keyword>
<dbReference type="AlphaFoldDB" id="A0A619JFI9"/>
<keyword evidence="2" id="KW-0805">Transcription regulation</keyword>
<gene>
    <name evidence="5" type="ORF">AQ530_05235</name>
</gene>
<evidence type="ECO:0000256" key="4">
    <source>
        <dbReference type="ARBA" id="ARBA00023163"/>
    </source>
</evidence>
<keyword evidence="4" id="KW-0804">Transcription</keyword>
<evidence type="ECO:0000256" key="3">
    <source>
        <dbReference type="ARBA" id="ARBA00023125"/>
    </source>
</evidence>
<dbReference type="GO" id="GO:0003677">
    <property type="term" value="F:DNA binding"/>
    <property type="evidence" value="ECO:0007669"/>
    <property type="project" value="UniProtKB-KW"/>
</dbReference>